<feature type="region of interest" description="Disordered" evidence="6">
    <location>
        <begin position="648"/>
        <end position="676"/>
    </location>
</feature>
<evidence type="ECO:0000256" key="5">
    <source>
        <dbReference type="ARBA" id="ARBA00023273"/>
    </source>
</evidence>
<evidence type="ECO:0000256" key="1">
    <source>
        <dbReference type="ARBA" id="ARBA00004430"/>
    </source>
</evidence>
<comment type="subcellular location">
    <subcellularLocation>
        <location evidence="1">Cytoplasm</location>
        <location evidence="1">Cytoskeleton</location>
        <location evidence="1">Cilium axoneme</location>
    </subcellularLocation>
</comment>
<feature type="compositionally biased region" description="Polar residues" evidence="6">
    <location>
        <begin position="650"/>
        <end position="661"/>
    </location>
</feature>
<feature type="region of interest" description="Disordered" evidence="6">
    <location>
        <begin position="299"/>
        <end position="340"/>
    </location>
</feature>
<feature type="region of interest" description="Disordered" evidence="6">
    <location>
        <begin position="973"/>
        <end position="1000"/>
    </location>
</feature>
<protein>
    <submittedName>
        <fullName evidence="8">HECT domain-containing protein</fullName>
    </submittedName>
</protein>
<feature type="region of interest" description="Disordered" evidence="6">
    <location>
        <begin position="839"/>
        <end position="891"/>
    </location>
</feature>
<sequence>LMLAEVSEQPVRQEVEGGRGPMPGHQHPVLAGFPVQHKHGAGLVGRGADADSVAEEPVRPVEAGPGAPLVWPEVAARHGQQAVHWQAGNVAESAGGVAETGEDAGHAERRRQAPCWLATENKQTVKKMNYAGTNQLIAVAAVHLAEAHQSKIPQPGFNYFAVATAVSVASASAFASGQRLERGTPGCHEAVTPIPLSLQSLCLGAGELAQQQAVAVDSDSRHAQVRRVSRPRQQTMRPARFGRASRSQANRSSISRCHGGCKADSQSAGPPGSQSERFSPDQSRGSRSRFSWLASSLACASPAPGTDRRPTRRGRVNSGNGTSGSQLSGSRRDNSGIDRRAAVSSDIGSCWRGCCWQSAAEDRAETGAEDGAETGAEDGAETGTEDGAETVAEDEAETGADEAETGAEDEAETGAEDEAETGAEDEAETGAEDEAETGAEDEAETGAEDEAETGAEDEAETGTEDGAETGAEDASGAGAEDRSKKETDALAFGTIFGYGQQAQIRERRQALAGWYDSHLFSLAIDVNNGEMIAIFIGERLLVRAHVDAVDYQVEPGEVGLGVAALALFGHKGDWTRLPRRRSSGDGEDDEAAAAPGEAADEEDADDATPPTLACAQRLSAEREAVSKTARPGGCLAAIAKPDEAAMPLMSDTQSRKSSQPQTPVPDGAQEPTTKEQNFLTDKTYLLSTTNSTGINLYEHLVTCLRKILEERPRDVVDIFEDISKECKRSRLAGDGDSLRGKLDRSTEIALAEIQKRLFNRPDGDDDEAMGEDDADPRLPNLLQLAFFFEQGGVGIDKDEIYRIWLSLKKLVDEKPIEKLRFWGKVLGTEQNYYVAEVEFREGEGEEEAEEEAEPERDDKDDEEGEEEETEDDTPKPNFKPAPPVPKEEPGTGANKYAYFVCNEPGKAWIRLPNATPAQIHVARRIKKFFTGRLDAPIVTYPPFPGTEANYLRAQIARISAGTHVSPKDFYTFGEEEEEEEDGVGHESCAENPEYEPPPVRALADPEAWAHHVLHILPQGRTRWWNPVQIDEDEELEDEEEEKEEQPQPQPEVGPPLLTSLSEDAPIDGMQPWTVRLSSGLVQRFAVTVVSSNLWPGAHAVASGKVCENIYIGWGHKFTSENYSPAPPPPVMAEFVSDPELKETDDPTPEEEAALKALLAQAEEGEEEGYGDEEGGEDDD</sequence>
<dbReference type="GO" id="GO:0035082">
    <property type="term" value="P:axoneme assembly"/>
    <property type="evidence" value="ECO:0007669"/>
    <property type="project" value="TreeGrafter"/>
</dbReference>
<feature type="region of interest" description="Disordered" evidence="6">
    <location>
        <begin position="362"/>
        <end position="485"/>
    </location>
</feature>
<dbReference type="WBParaSite" id="maker-uti_cns_0006369-snap-gene-0.4-mRNA-1">
    <property type="protein sequence ID" value="maker-uti_cns_0006369-snap-gene-0.4-mRNA-1"/>
    <property type="gene ID" value="maker-uti_cns_0006369-snap-gene-0.4"/>
</dbReference>
<dbReference type="CDD" id="cd22963">
    <property type="entry name" value="DD_CrRSP4-like"/>
    <property type="match status" value="1"/>
</dbReference>
<organism evidence="7 8">
    <name type="scientific">Macrostomum lignano</name>
    <dbReference type="NCBI Taxonomy" id="282301"/>
    <lineage>
        <taxon>Eukaryota</taxon>
        <taxon>Metazoa</taxon>
        <taxon>Spiralia</taxon>
        <taxon>Lophotrochozoa</taxon>
        <taxon>Platyhelminthes</taxon>
        <taxon>Rhabditophora</taxon>
        <taxon>Macrostomorpha</taxon>
        <taxon>Macrostomida</taxon>
        <taxon>Macrostomidae</taxon>
        <taxon>Macrostomum</taxon>
    </lineage>
</organism>
<keyword evidence="3" id="KW-0969">Cilium</keyword>
<dbReference type="PANTHER" id="PTHR13159:SF0">
    <property type="entry name" value="RADIAL SPOKE HEAD 6 HOMOLOG A"/>
    <property type="match status" value="1"/>
</dbReference>
<feature type="region of interest" description="Disordered" evidence="6">
    <location>
        <begin position="576"/>
        <end position="609"/>
    </location>
</feature>
<feature type="region of interest" description="Disordered" evidence="6">
    <location>
        <begin position="1156"/>
        <end position="1179"/>
    </location>
</feature>
<dbReference type="GO" id="GO:0001534">
    <property type="term" value="C:radial spoke"/>
    <property type="evidence" value="ECO:0007669"/>
    <property type="project" value="InterPro"/>
</dbReference>
<feature type="compositionally biased region" description="Acidic residues" evidence="6">
    <location>
        <begin position="1032"/>
        <end position="1043"/>
    </location>
</feature>
<dbReference type="GO" id="GO:0060294">
    <property type="term" value="P:cilium movement involved in cell motility"/>
    <property type="evidence" value="ECO:0007669"/>
    <property type="project" value="InterPro"/>
</dbReference>
<feature type="region of interest" description="Disordered" evidence="6">
    <location>
        <begin position="218"/>
        <end position="287"/>
    </location>
</feature>
<keyword evidence="5" id="KW-0966">Cell projection</keyword>
<evidence type="ECO:0000256" key="3">
    <source>
        <dbReference type="ARBA" id="ARBA00023069"/>
    </source>
</evidence>
<accession>A0A1I8HIL5</accession>
<dbReference type="PANTHER" id="PTHR13159">
    <property type="entry name" value="RADIAL SPOKEHEAD-RELATED"/>
    <property type="match status" value="1"/>
</dbReference>
<name>A0A1I8HIL5_9PLAT</name>
<reference evidence="8" key="1">
    <citation type="submission" date="2016-11" db="UniProtKB">
        <authorList>
            <consortium name="WormBaseParasite"/>
        </authorList>
    </citation>
    <scope>IDENTIFICATION</scope>
</reference>
<evidence type="ECO:0000313" key="8">
    <source>
        <dbReference type="WBParaSite" id="maker-uti_cns_0006369-snap-gene-0.4-mRNA-1"/>
    </source>
</evidence>
<evidence type="ECO:0000256" key="4">
    <source>
        <dbReference type="ARBA" id="ARBA00023212"/>
    </source>
</evidence>
<feature type="compositionally biased region" description="Acidic residues" evidence="6">
    <location>
        <begin position="367"/>
        <end position="471"/>
    </location>
</feature>
<feature type="region of interest" description="Disordered" evidence="6">
    <location>
        <begin position="1"/>
        <end position="20"/>
    </location>
</feature>
<feature type="region of interest" description="Disordered" evidence="6">
    <location>
        <begin position="1032"/>
        <end position="1065"/>
    </location>
</feature>
<evidence type="ECO:0000313" key="7">
    <source>
        <dbReference type="Proteomes" id="UP000095280"/>
    </source>
</evidence>
<keyword evidence="4" id="KW-0206">Cytoskeleton</keyword>
<dbReference type="AlphaFoldDB" id="A0A1I8HIL5"/>
<dbReference type="Proteomes" id="UP000095280">
    <property type="component" value="Unplaced"/>
</dbReference>
<evidence type="ECO:0000256" key="2">
    <source>
        <dbReference type="ARBA" id="ARBA00022490"/>
    </source>
</evidence>
<feature type="compositionally biased region" description="Polar residues" evidence="6">
    <location>
        <begin position="264"/>
        <end position="287"/>
    </location>
</feature>
<feature type="compositionally biased region" description="Acidic residues" evidence="6">
    <location>
        <begin position="843"/>
        <end position="871"/>
    </location>
</feature>
<dbReference type="Pfam" id="PF04712">
    <property type="entry name" value="Radial_spoke"/>
    <property type="match status" value="1"/>
</dbReference>
<feature type="compositionally biased region" description="Polar residues" evidence="6">
    <location>
        <begin position="245"/>
        <end position="255"/>
    </location>
</feature>
<keyword evidence="7" id="KW-1185">Reference proteome</keyword>
<evidence type="ECO:0000256" key="6">
    <source>
        <dbReference type="SAM" id="MobiDB-lite"/>
    </source>
</evidence>
<feature type="compositionally biased region" description="Acidic residues" evidence="6">
    <location>
        <begin position="1162"/>
        <end position="1179"/>
    </location>
</feature>
<proteinExistence type="predicted"/>
<feature type="compositionally biased region" description="Polar residues" evidence="6">
    <location>
        <begin position="317"/>
        <end position="329"/>
    </location>
</feature>
<keyword evidence="2" id="KW-0963">Cytoplasm</keyword>
<feature type="compositionally biased region" description="Basic and acidic residues" evidence="6">
    <location>
        <begin position="330"/>
        <end position="340"/>
    </location>
</feature>
<dbReference type="InterPro" id="IPR006802">
    <property type="entry name" value="Radial_spoke"/>
</dbReference>